<keyword evidence="2" id="KW-0813">Transport</keyword>
<keyword evidence="5 7" id="KW-1133">Transmembrane helix</keyword>
<protein>
    <submittedName>
        <fullName evidence="9">MFS transporter</fullName>
    </submittedName>
    <submittedName>
        <fullName evidence="10">Predicted arabinose efflux permease, MFS family</fullName>
    </submittedName>
</protein>
<dbReference type="InterPro" id="IPR011701">
    <property type="entry name" value="MFS"/>
</dbReference>
<dbReference type="InterPro" id="IPR005829">
    <property type="entry name" value="Sugar_transporter_CS"/>
</dbReference>
<keyword evidence="6 7" id="KW-0472">Membrane</keyword>
<evidence type="ECO:0000256" key="3">
    <source>
        <dbReference type="ARBA" id="ARBA00022475"/>
    </source>
</evidence>
<dbReference type="GO" id="GO:0022857">
    <property type="term" value="F:transmembrane transporter activity"/>
    <property type="evidence" value="ECO:0007669"/>
    <property type="project" value="InterPro"/>
</dbReference>
<feature type="transmembrane region" description="Helical" evidence="7">
    <location>
        <begin position="267"/>
        <end position="286"/>
    </location>
</feature>
<evidence type="ECO:0000256" key="5">
    <source>
        <dbReference type="ARBA" id="ARBA00022989"/>
    </source>
</evidence>
<dbReference type="Pfam" id="PF07690">
    <property type="entry name" value="MFS_1"/>
    <property type="match status" value="1"/>
</dbReference>
<evidence type="ECO:0000313" key="10">
    <source>
        <dbReference type="EMBL" id="SES97164.1"/>
    </source>
</evidence>
<feature type="transmembrane region" description="Helical" evidence="7">
    <location>
        <begin position="386"/>
        <end position="408"/>
    </location>
</feature>
<feature type="transmembrane region" description="Helical" evidence="7">
    <location>
        <begin position="31"/>
        <end position="53"/>
    </location>
</feature>
<dbReference type="EMBL" id="FOIB01000001">
    <property type="protein sequence ID" value="SES97164.1"/>
    <property type="molecule type" value="Genomic_DNA"/>
</dbReference>
<feature type="transmembrane region" description="Helical" evidence="7">
    <location>
        <begin position="178"/>
        <end position="202"/>
    </location>
</feature>
<feature type="transmembrane region" description="Helical" evidence="7">
    <location>
        <begin position="65"/>
        <end position="87"/>
    </location>
</feature>
<organism evidence="9 12">
    <name type="scientific">Myxococcus fulvus</name>
    <dbReference type="NCBI Taxonomy" id="33"/>
    <lineage>
        <taxon>Bacteria</taxon>
        <taxon>Pseudomonadati</taxon>
        <taxon>Myxococcota</taxon>
        <taxon>Myxococcia</taxon>
        <taxon>Myxococcales</taxon>
        <taxon>Cystobacterineae</taxon>
        <taxon>Myxococcaceae</taxon>
        <taxon>Myxococcus</taxon>
    </lineage>
</organism>
<dbReference type="Proteomes" id="UP000183760">
    <property type="component" value="Unassembled WGS sequence"/>
</dbReference>
<dbReference type="InterPro" id="IPR050171">
    <property type="entry name" value="MFS_Transporters"/>
</dbReference>
<dbReference type="EMBL" id="BJXR01000012">
    <property type="protein sequence ID" value="GEN05730.1"/>
    <property type="molecule type" value="Genomic_DNA"/>
</dbReference>
<dbReference type="Proteomes" id="UP000321514">
    <property type="component" value="Unassembled WGS sequence"/>
</dbReference>
<feature type="transmembrane region" description="Helical" evidence="7">
    <location>
        <begin position="153"/>
        <end position="172"/>
    </location>
</feature>
<evidence type="ECO:0000256" key="2">
    <source>
        <dbReference type="ARBA" id="ARBA00022448"/>
    </source>
</evidence>
<comment type="caution">
    <text evidence="9">The sequence shown here is derived from an EMBL/GenBank/DDBJ whole genome shotgun (WGS) entry which is preliminary data.</text>
</comment>
<reference evidence="10 11" key="1">
    <citation type="submission" date="2016-10" db="EMBL/GenBank/DDBJ databases">
        <authorList>
            <person name="Varghese N."/>
            <person name="Submissions S."/>
        </authorList>
    </citation>
    <scope>NUCLEOTIDE SEQUENCE [LARGE SCALE GENOMIC DNA]</scope>
    <source>
        <strain evidence="10 11">DSM 16525</strain>
    </source>
</reference>
<feature type="transmembrane region" description="Helical" evidence="7">
    <location>
        <begin position="94"/>
        <end position="113"/>
    </location>
</feature>
<comment type="subcellular location">
    <subcellularLocation>
        <location evidence="1">Cell membrane</location>
        <topology evidence="1">Multi-pass membrane protein</topology>
    </subcellularLocation>
</comment>
<proteinExistence type="predicted"/>
<evidence type="ECO:0000313" key="9">
    <source>
        <dbReference type="EMBL" id="GEN05730.1"/>
    </source>
</evidence>
<dbReference type="PANTHER" id="PTHR23517:SF2">
    <property type="entry name" value="MULTIDRUG RESISTANCE PROTEIN MDTH"/>
    <property type="match status" value="1"/>
</dbReference>
<dbReference type="SUPFAM" id="SSF103473">
    <property type="entry name" value="MFS general substrate transporter"/>
    <property type="match status" value="1"/>
</dbReference>
<evidence type="ECO:0000256" key="7">
    <source>
        <dbReference type="SAM" id="Phobius"/>
    </source>
</evidence>
<dbReference type="Gene3D" id="1.20.1250.20">
    <property type="entry name" value="MFS general substrate transporter like domains"/>
    <property type="match status" value="1"/>
</dbReference>
<keyword evidence="11" id="KW-1185">Reference proteome</keyword>
<keyword evidence="3" id="KW-1003">Cell membrane</keyword>
<dbReference type="InterPro" id="IPR036259">
    <property type="entry name" value="MFS_trans_sf"/>
</dbReference>
<dbReference type="AlphaFoldDB" id="A0A511SUZ4"/>
<dbReference type="STRING" id="1334629.MFUL124B02_04535"/>
<evidence type="ECO:0000313" key="12">
    <source>
        <dbReference type="Proteomes" id="UP000321514"/>
    </source>
</evidence>
<dbReference type="PROSITE" id="PS50850">
    <property type="entry name" value="MFS"/>
    <property type="match status" value="1"/>
</dbReference>
<accession>A0A511SUZ4</accession>
<feature type="transmembrane region" description="Helical" evidence="7">
    <location>
        <begin position="298"/>
        <end position="331"/>
    </location>
</feature>
<evidence type="ECO:0000256" key="6">
    <source>
        <dbReference type="ARBA" id="ARBA00023136"/>
    </source>
</evidence>
<evidence type="ECO:0000256" key="1">
    <source>
        <dbReference type="ARBA" id="ARBA00004651"/>
    </source>
</evidence>
<dbReference type="PROSITE" id="PS00216">
    <property type="entry name" value="SUGAR_TRANSPORT_1"/>
    <property type="match status" value="1"/>
</dbReference>
<name>A0A511SUZ4_MYXFU</name>
<feature type="domain" description="Major facilitator superfamily (MFS) profile" evidence="8">
    <location>
        <begin position="29"/>
        <end position="410"/>
    </location>
</feature>
<feature type="transmembrane region" description="Helical" evidence="7">
    <location>
        <begin position="223"/>
        <end position="247"/>
    </location>
</feature>
<gene>
    <name evidence="9" type="ORF">MFU01_07670</name>
    <name evidence="10" type="ORF">SAMN05443572_101722</name>
</gene>
<dbReference type="CDD" id="cd17329">
    <property type="entry name" value="MFS_MdtH_MDR_like"/>
    <property type="match status" value="1"/>
</dbReference>
<sequence length="428" mass="45059">MLRAHMSSRWTTSALGKAVHEMAGGLPRTYWVLWVGTLVNRLGSFVVPFLALYLTRERGFSVEQAGLTVSLYGVGAVIASPLGGMLADRVGRRLTLAGGLWLGSVGMLLLGFAREPSSIALAAFCLGILGELYRPAVSAAVADVVTPEDRQRAFGLLYWVINVGFAVALPLAGLMVRFGYVTLFVADAITTFTYGCCIWFLLPETRPARTAAEDAQAPGALRSLLTPFLDPSFVAFALPILGVAIIFHQSQVSLPLDLSARGLSEAQFGAVLSVNGLLIVALQPLSHRALKHLRRAHSLALAAALTGLGFGLHALTGNVALAALAVAIWTLGEMAQAPVAPSVVADLAPTRLRGSYQGAYHMLWGLASSAAPALGGRVLGRAGTSALWLGCLVLGLVCAAWQLVIAPARRRRLDAQRAVGAQLSPLLD</sequence>
<dbReference type="PANTHER" id="PTHR23517">
    <property type="entry name" value="RESISTANCE PROTEIN MDTM, PUTATIVE-RELATED-RELATED"/>
    <property type="match status" value="1"/>
</dbReference>
<feature type="transmembrane region" description="Helical" evidence="7">
    <location>
        <begin position="119"/>
        <end position="141"/>
    </location>
</feature>
<evidence type="ECO:0000256" key="4">
    <source>
        <dbReference type="ARBA" id="ARBA00022692"/>
    </source>
</evidence>
<dbReference type="GO" id="GO:0005886">
    <property type="term" value="C:plasma membrane"/>
    <property type="evidence" value="ECO:0007669"/>
    <property type="project" value="UniProtKB-SubCell"/>
</dbReference>
<reference evidence="9 12" key="2">
    <citation type="submission" date="2019-07" db="EMBL/GenBank/DDBJ databases">
        <title>Whole genome shotgun sequence of Myxococcus fulvus NBRC 100333.</title>
        <authorList>
            <person name="Hosoyama A."/>
            <person name="Uohara A."/>
            <person name="Ohji S."/>
            <person name="Ichikawa N."/>
        </authorList>
    </citation>
    <scope>NUCLEOTIDE SEQUENCE [LARGE SCALE GENOMIC DNA]</scope>
    <source>
        <strain evidence="9 12">NBRC 100333</strain>
    </source>
</reference>
<dbReference type="InterPro" id="IPR020846">
    <property type="entry name" value="MFS_dom"/>
</dbReference>
<keyword evidence="4 7" id="KW-0812">Transmembrane</keyword>
<evidence type="ECO:0000259" key="8">
    <source>
        <dbReference type="PROSITE" id="PS50850"/>
    </source>
</evidence>
<evidence type="ECO:0000313" key="11">
    <source>
        <dbReference type="Proteomes" id="UP000183760"/>
    </source>
</evidence>